<dbReference type="SUPFAM" id="SSF74653">
    <property type="entry name" value="TolA/TonB C-terminal domain"/>
    <property type="match status" value="1"/>
</dbReference>
<sequence length="303" mass="33817">MKTTSIWWGCLLGLLPLVGHAQVAEGAPEAVPAPEPPVVAPAPPPAPPQPPAVFYAADFTPSTSADSLAYCAETTFRDSVSGVTRVYYPSGRLMQYLPYADVNRRVLYGTLTTWYEDGSMKTKEDYVRGVRHGELLTYYPDGAPKRRDQYVNGKCGVGSCYAPNGTLVPYFAYEQLPLYPGGGEQLVKELSKAIKLNKEETAAMYRLNQRVMWYQGNFRREVKVELAVAPNGRVTDARVVQGTDEFLKTAALRAVPQLKRQFLPGRRDGQPTASLLTVPIYYDVMMNRQSPFPQRGYPMYRTR</sequence>
<organism evidence="3 4">
    <name type="scientific">Hymenobacter armeniacus</name>
    <dbReference type="NCBI Taxonomy" id="2771358"/>
    <lineage>
        <taxon>Bacteria</taxon>
        <taxon>Pseudomonadati</taxon>
        <taxon>Bacteroidota</taxon>
        <taxon>Cytophagia</taxon>
        <taxon>Cytophagales</taxon>
        <taxon>Hymenobacteraceae</taxon>
        <taxon>Hymenobacter</taxon>
    </lineage>
</organism>
<dbReference type="SUPFAM" id="SSF82185">
    <property type="entry name" value="Histone H3 K4-specific methyltransferase SET7/9 N-terminal domain"/>
    <property type="match status" value="1"/>
</dbReference>
<evidence type="ECO:0000256" key="1">
    <source>
        <dbReference type="SAM" id="SignalP"/>
    </source>
</evidence>
<protein>
    <submittedName>
        <fullName evidence="3">Energy transducer TonB</fullName>
    </submittedName>
</protein>
<dbReference type="Gene3D" id="3.30.1150.10">
    <property type="match status" value="1"/>
</dbReference>
<accession>A0ABR8JRK2</accession>
<evidence type="ECO:0000313" key="3">
    <source>
        <dbReference type="EMBL" id="MBD2721240.1"/>
    </source>
</evidence>
<keyword evidence="1" id="KW-0732">Signal</keyword>
<dbReference type="InterPro" id="IPR037682">
    <property type="entry name" value="TonB_C"/>
</dbReference>
<feature type="signal peptide" evidence="1">
    <location>
        <begin position="1"/>
        <end position="21"/>
    </location>
</feature>
<dbReference type="Proteomes" id="UP000606003">
    <property type="component" value="Unassembled WGS sequence"/>
</dbReference>
<dbReference type="EMBL" id="JACXAC010000001">
    <property type="protein sequence ID" value="MBD2721240.1"/>
    <property type="molecule type" value="Genomic_DNA"/>
</dbReference>
<feature type="domain" description="TonB C-terminal" evidence="2">
    <location>
        <begin position="222"/>
        <end position="283"/>
    </location>
</feature>
<dbReference type="Gene3D" id="2.20.110.10">
    <property type="entry name" value="Histone H3 K4-specific methyltransferase SET7/9 N-terminal domain"/>
    <property type="match status" value="1"/>
</dbReference>
<evidence type="ECO:0000313" key="4">
    <source>
        <dbReference type="Proteomes" id="UP000606003"/>
    </source>
</evidence>
<keyword evidence="4" id="KW-1185">Reference proteome</keyword>
<dbReference type="RefSeq" id="WP_190922493.1">
    <property type="nucleotide sequence ID" value="NZ_JACXAC010000001.1"/>
</dbReference>
<gene>
    <name evidence="3" type="ORF">IC234_03800</name>
</gene>
<feature type="chain" id="PRO_5046855692" evidence="1">
    <location>
        <begin position="22"/>
        <end position="303"/>
    </location>
</feature>
<dbReference type="Pfam" id="PF07661">
    <property type="entry name" value="MORN_2"/>
    <property type="match status" value="1"/>
</dbReference>
<comment type="caution">
    <text evidence="3">The sequence shown here is derived from an EMBL/GenBank/DDBJ whole genome shotgun (WGS) entry which is preliminary data.</text>
</comment>
<dbReference type="InterPro" id="IPR011652">
    <property type="entry name" value="MORN_2"/>
</dbReference>
<name>A0ABR8JRK2_9BACT</name>
<evidence type="ECO:0000259" key="2">
    <source>
        <dbReference type="Pfam" id="PF03544"/>
    </source>
</evidence>
<proteinExistence type="predicted"/>
<dbReference type="Pfam" id="PF03544">
    <property type="entry name" value="TonB_C"/>
    <property type="match status" value="1"/>
</dbReference>
<reference evidence="3 4" key="1">
    <citation type="submission" date="2020-09" db="EMBL/GenBank/DDBJ databases">
        <authorList>
            <person name="Kim M.K."/>
        </authorList>
    </citation>
    <scope>NUCLEOTIDE SEQUENCE [LARGE SCALE GENOMIC DNA]</scope>
    <source>
        <strain evidence="3 4">BT189</strain>
    </source>
</reference>